<dbReference type="AlphaFoldDB" id="A0A6G8QB19"/>
<evidence type="ECO:0000313" key="6">
    <source>
        <dbReference type="Proteomes" id="UP000501452"/>
    </source>
</evidence>
<keyword evidence="6" id="KW-1185">Reference proteome</keyword>
<feature type="domain" description="DUF4352" evidence="4">
    <location>
        <begin position="132"/>
        <end position="248"/>
    </location>
</feature>
<keyword evidence="1" id="KW-0732">Signal</keyword>
<gene>
    <name evidence="5" type="ORF">GBA63_14340</name>
</gene>
<keyword evidence="3" id="KW-0472">Membrane</keyword>
<feature type="region of interest" description="Disordered" evidence="2">
    <location>
        <begin position="94"/>
        <end position="131"/>
    </location>
</feature>
<proteinExistence type="predicted"/>
<feature type="transmembrane region" description="Helical" evidence="3">
    <location>
        <begin position="65"/>
        <end position="88"/>
    </location>
</feature>
<keyword evidence="3" id="KW-1133">Transmembrane helix</keyword>
<feature type="region of interest" description="Disordered" evidence="2">
    <location>
        <begin position="265"/>
        <end position="289"/>
    </location>
</feature>
<keyword evidence="3" id="KW-0812">Transmembrane</keyword>
<protein>
    <submittedName>
        <fullName evidence="5">DUF4352 domain-containing protein</fullName>
    </submittedName>
</protein>
<feature type="region of interest" description="Disordered" evidence="2">
    <location>
        <begin position="33"/>
        <end position="60"/>
    </location>
</feature>
<reference evidence="5 6" key="1">
    <citation type="submission" date="2019-10" db="EMBL/GenBank/DDBJ databases">
        <title>Rubrobacter sp nov SCSIO 52090 isolated from a deep-sea sediment in the South China Sea.</title>
        <authorList>
            <person name="Chen R.W."/>
        </authorList>
    </citation>
    <scope>NUCLEOTIDE SEQUENCE [LARGE SCALE GENOMIC DNA]</scope>
    <source>
        <strain evidence="5 6">SCSIO 52909</strain>
    </source>
</reference>
<evidence type="ECO:0000259" key="4">
    <source>
        <dbReference type="Pfam" id="PF11611"/>
    </source>
</evidence>
<accession>A0A6G8QB19</accession>
<feature type="compositionally biased region" description="Acidic residues" evidence="2">
    <location>
        <begin position="443"/>
        <end position="454"/>
    </location>
</feature>
<dbReference type="Gene3D" id="2.60.40.1240">
    <property type="match status" value="1"/>
</dbReference>
<feature type="region of interest" description="Disordered" evidence="2">
    <location>
        <begin position="439"/>
        <end position="461"/>
    </location>
</feature>
<dbReference type="InterPro" id="IPR029051">
    <property type="entry name" value="DUF4352"/>
</dbReference>
<dbReference type="KEGG" id="rub:GBA63_14340"/>
<evidence type="ECO:0000256" key="3">
    <source>
        <dbReference type="SAM" id="Phobius"/>
    </source>
</evidence>
<feature type="compositionally biased region" description="Low complexity" evidence="2">
    <location>
        <begin position="265"/>
        <end position="288"/>
    </location>
</feature>
<feature type="compositionally biased region" description="Polar residues" evidence="2">
    <location>
        <begin position="120"/>
        <end position="129"/>
    </location>
</feature>
<evidence type="ECO:0000256" key="1">
    <source>
        <dbReference type="ARBA" id="ARBA00022729"/>
    </source>
</evidence>
<name>A0A6G8QB19_9ACTN</name>
<evidence type="ECO:0000256" key="2">
    <source>
        <dbReference type="SAM" id="MobiDB-lite"/>
    </source>
</evidence>
<dbReference type="Pfam" id="PF11611">
    <property type="entry name" value="DUF4352"/>
    <property type="match status" value="1"/>
</dbReference>
<evidence type="ECO:0000313" key="5">
    <source>
        <dbReference type="EMBL" id="QIN83680.1"/>
    </source>
</evidence>
<dbReference type="EMBL" id="CP045119">
    <property type="protein sequence ID" value="QIN83680.1"/>
    <property type="molecule type" value="Genomic_DNA"/>
</dbReference>
<sequence length="461" mass="48309">MAGRGSPVYCAQCGSIVDAADKFCGACGARVSPSAQDAVPTHETQARAYAPPPTSNRSNSRALPLVLGLSAVLIVLAGVGAIVGFALVGGDDTKAPQASANEPAPAKDPEPASEEAGGNTEASQPSTEQDLGIGDSIEAEGVEATLNGVRILPTTDLDQPIENPDNRFLAADLTFENVSDEAVSVSSLLEFVLKNEEGYSASQTVHTQQKGLAEGEIAPDEKASGEIVYEVPPESRGLQLDYKPFASGGTYTWTIGDAQGIATAPQPEEATSPTPEPTTAASPASETEVAGAAEDYYQAVDREDWAYTYANLDAATRALYPEDEWYLKNQYFADTEGLKLSTIDVVVENSTSDPEVGVTVYRTFKDGTSINRYTLFVQEDGAWKHRFTEEENAIFEPGVPYEEFVAGSSASATADSSASAAADGDINCDEVSQAQAQAILESDGSDPNDLDGDDNGTACDG</sequence>
<dbReference type="Proteomes" id="UP000501452">
    <property type="component" value="Chromosome"/>
</dbReference>
<organism evidence="5 6">
    <name type="scientific">Rubrobacter tropicus</name>
    <dbReference type="NCBI Taxonomy" id="2653851"/>
    <lineage>
        <taxon>Bacteria</taxon>
        <taxon>Bacillati</taxon>
        <taxon>Actinomycetota</taxon>
        <taxon>Rubrobacteria</taxon>
        <taxon>Rubrobacterales</taxon>
        <taxon>Rubrobacteraceae</taxon>
        <taxon>Rubrobacter</taxon>
    </lineage>
</organism>
<dbReference type="InterPro" id="IPR029050">
    <property type="entry name" value="Immunoprotect_excell_Ig-like"/>
</dbReference>